<proteinExistence type="predicted"/>
<dbReference type="EMBL" id="JAGFBR010000015">
    <property type="protein sequence ID" value="KAH0454454.1"/>
    <property type="molecule type" value="Genomic_DNA"/>
</dbReference>
<reference evidence="1 2" key="1">
    <citation type="journal article" date="2021" name="Hortic Res">
        <title>Chromosome-scale assembly of the Dendrobium chrysotoxum genome enhances the understanding of orchid evolution.</title>
        <authorList>
            <person name="Zhang Y."/>
            <person name="Zhang G.Q."/>
            <person name="Zhang D."/>
            <person name="Liu X.D."/>
            <person name="Xu X.Y."/>
            <person name="Sun W.H."/>
            <person name="Yu X."/>
            <person name="Zhu X."/>
            <person name="Wang Z.W."/>
            <person name="Zhao X."/>
            <person name="Zhong W.Y."/>
            <person name="Chen H."/>
            <person name="Yin W.L."/>
            <person name="Huang T."/>
            <person name="Niu S.C."/>
            <person name="Liu Z.J."/>
        </authorList>
    </citation>
    <scope>NUCLEOTIDE SEQUENCE [LARGE SCALE GENOMIC DNA]</scope>
    <source>
        <strain evidence="1">Lindl</strain>
    </source>
</reference>
<sequence length="66" mass="7439">MFDIEVESPIISIWVSHPNLKPHLFSPRIVHGLSSLFNWPPKTNNATSCGSRPSVVWVLVELDITK</sequence>
<gene>
    <name evidence="1" type="ORF">IEQ34_016378</name>
</gene>
<accession>A0AAV7FXX4</accession>
<comment type="caution">
    <text evidence="1">The sequence shown here is derived from an EMBL/GenBank/DDBJ whole genome shotgun (WGS) entry which is preliminary data.</text>
</comment>
<name>A0AAV7FXX4_DENCH</name>
<organism evidence="1 2">
    <name type="scientific">Dendrobium chrysotoxum</name>
    <name type="common">Orchid</name>
    <dbReference type="NCBI Taxonomy" id="161865"/>
    <lineage>
        <taxon>Eukaryota</taxon>
        <taxon>Viridiplantae</taxon>
        <taxon>Streptophyta</taxon>
        <taxon>Embryophyta</taxon>
        <taxon>Tracheophyta</taxon>
        <taxon>Spermatophyta</taxon>
        <taxon>Magnoliopsida</taxon>
        <taxon>Liliopsida</taxon>
        <taxon>Asparagales</taxon>
        <taxon>Orchidaceae</taxon>
        <taxon>Epidendroideae</taxon>
        <taxon>Malaxideae</taxon>
        <taxon>Dendrobiinae</taxon>
        <taxon>Dendrobium</taxon>
    </lineage>
</organism>
<dbReference type="AlphaFoldDB" id="A0AAV7FXX4"/>
<protein>
    <recommendedName>
        <fullName evidence="3">DUF4283 domain-containing protein</fullName>
    </recommendedName>
</protein>
<keyword evidence="2" id="KW-1185">Reference proteome</keyword>
<evidence type="ECO:0008006" key="3">
    <source>
        <dbReference type="Google" id="ProtNLM"/>
    </source>
</evidence>
<evidence type="ECO:0000313" key="1">
    <source>
        <dbReference type="EMBL" id="KAH0454454.1"/>
    </source>
</evidence>
<dbReference type="Proteomes" id="UP000775213">
    <property type="component" value="Unassembled WGS sequence"/>
</dbReference>
<evidence type="ECO:0000313" key="2">
    <source>
        <dbReference type="Proteomes" id="UP000775213"/>
    </source>
</evidence>